<comment type="caution">
    <text evidence="4">The sequence shown here is derived from an EMBL/GenBank/DDBJ whole genome shotgun (WGS) entry which is preliminary data.</text>
</comment>
<dbReference type="InterPro" id="IPR009430">
    <property type="entry name" value="GvpL/GvpF"/>
</dbReference>
<dbReference type="Pfam" id="PF06386">
    <property type="entry name" value="GvpL_GvpF"/>
    <property type="match status" value="1"/>
</dbReference>
<evidence type="ECO:0000313" key="5">
    <source>
        <dbReference type="Proteomes" id="UP000240509"/>
    </source>
</evidence>
<evidence type="ECO:0000313" key="4">
    <source>
        <dbReference type="EMBL" id="PTL39315.1"/>
    </source>
</evidence>
<dbReference type="PANTHER" id="PTHR36852:SF1">
    <property type="entry name" value="PROTEIN GVPL 2"/>
    <property type="match status" value="1"/>
</dbReference>
<name>A0A2T4U7H8_9BACI</name>
<dbReference type="OrthoDB" id="146444at2"/>
<evidence type="ECO:0000256" key="3">
    <source>
        <dbReference type="ARBA" id="ARBA00035643"/>
    </source>
</evidence>
<dbReference type="GO" id="GO:0031411">
    <property type="term" value="C:gas vesicle"/>
    <property type="evidence" value="ECO:0007669"/>
    <property type="project" value="UniProtKB-SubCell"/>
</dbReference>
<evidence type="ECO:0008006" key="6">
    <source>
        <dbReference type="Google" id="ProtNLM"/>
    </source>
</evidence>
<dbReference type="PANTHER" id="PTHR36852">
    <property type="entry name" value="PROTEIN GVPL 2"/>
    <property type="match status" value="1"/>
</dbReference>
<comment type="subcellular location">
    <subcellularLocation>
        <location evidence="2">Gas vesicle</location>
    </subcellularLocation>
</comment>
<dbReference type="EMBL" id="PZJJ01000008">
    <property type="protein sequence ID" value="PTL39315.1"/>
    <property type="molecule type" value="Genomic_DNA"/>
</dbReference>
<comment type="similarity">
    <text evidence="3">Belongs to the gas vesicle GvpF/GvpL family.</text>
</comment>
<protein>
    <recommendedName>
        <fullName evidence="6">Gas vesicle protein GvpL</fullName>
    </recommendedName>
</protein>
<dbReference type="AlphaFoldDB" id="A0A2T4U7H8"/>
<gene>
    <name evidence="4" type="ORF">C6Y45_06800</name>
</gene>
<reference evidence="4 5" key="1">
    <citation type="submission" date="2018-03" db="EMBL/GenBank/DDBJ databases">
        <title>Alkalicoccus saliphilus sp. nov., isolated from a mineral pool.</title>
        <authorList>
            <person name="Zhao B."/>
        </authorList>
    </citation>
    <scope>NUCLEOTIDE SEQUENCE [LARGE SCALE GENOMIC DNA]</scope>
    <source>
        <strain evidence="4 5">6AG</strain>
    </source>
</reference>
<evidence type="ECO:0000256" key="1">
    <source>
        <dbReference type="ARBA" id="ARBA00022987"/>
    </source>
</evidence>
<organism evidence="4 5">
    <name type="scientific">Alkalicoccus saliphilus</name>
    <dbReference type="NCBI Taxonomy" id="200989"/>
    <lineage>
        <taxon>Bacteria</taxon>
        <taxon>Bacillati</taxon>
        <taxon>Bacillota</taxon>
        <taxon>Bacilli</taxon>
        <taxon>Bacillales</taxon>
        <taxon>Bacillaceae</taxon>
        <taxon>Alkalicoccus</taxon>
    </lineage>
</organism>
<sequence length="277" mass="32359">MGQLYYVYGFIPDIPEQNLPELHGMDRFSPVEYPLVYGLRTVCCPVPEDEFAENAFQTNKQNTEWTKENAFHHHQVLNELLKSAVVIPLPFGSVYENYESMKSTVSPHKEKIKKLFRELRGTEEWTIKIYADRKKFDDAFVKNEDEIKKIKEEISDMPRGRQYFALKKLDEELHKRGRAKVSELCSDLHESLKPLTAEVQEKKVWRKNLSVRREEMVWNGAYLFNSHSTAEKALEIIHEFQDNADRKYPGLAVEAAGPWPFYHFAEIQLSETNEEGG</sequence>
<keyword evidence="5" id="KW-1185">Reference proteome</keyword>
<dbReference type="Proteomes" id="UP000240509">
    <property type="component" value="Unassembled WGS sequence"/>
</dbReference>
<dbReference type="GO" id="GO:0031412">
    <property type="term" value="P:gas vesicle organization"/>
    <property type="evidence" value="ECO:0007669"/>
    <property type="project" value="InterPro"/>
</dbReference>
<evidence type="ECO:0000256" key="2">
    <source>
        <dbReference type="ARBA" id="ARBA00035108"/>
    </source>
</evidence>
<dbReference type="RefSeq" id="WP_107584476.1">
    <property type="nucleotide sequence ID" value="NZ_PZJJ01000008.1"/>
</dbReference>
<accession>A0A2T4U7H8</accession>
<keyword evidence="1" id="KW-0304">Gas vesicle</keyword>
<proteinExistence type="inferred from homology"/>